<dbReference type="SUPFAM" id="SSF46689">
    <property type="entry name" value="Homeodomain-like"/>
    <property type="match status" value="1"/>
</dbReference>
<name>A0A0J6L145_9PSED</name>
<evidence type="ECO:0000313" key="6">
    <source>
        <dbReference type="EMBL" id="MQT76652.1"/>
    </source>
</evidence>
<dbReference type="GO" id="GO:0003677">
    <property type="term" value="F:DNA binding"/>
    <property type="evidence" value="ECO:0007669"/>
    <property type="project" value="UniProtKB-UniRule"/>
</dbReference>
<dbReference type="EMBL" id="WIWF01000098">
    <property type="protein sequence ID" value="MQT76652.1"/>
    <property type="molecule type" value="Genomic_DNA"/>
</dbReference>
<dbReference type="InterPro" id="IPR049484">
    <property type="entry name" value="Rv0078-like_C"/>
</dbReference>
<feature type="domain" description="HTH tetR-type" evidence="5">
    <location>
        <begin position="10"/>
        <end position="70"/>
    </location>
</feature>
<evidence type="ECO:0000256" key="1">
    <source>
        <dbReference type="ARBA" id="ARBA00023015"/>
    </source>
</evidence>
<dbReference type="PANTHER" id="PTHR47506:SF6">
    <property type="entry name" value="HTH-TYPE TRANSCRIPTIONAL REPRESSOR NEMR"/>
    <property type="match status" value="1"/>
</dbReference>
<evidence type="ECO:0000259" key="5">
    <source>
        <dbReference type="PROSITE" id="PS50977"/>
    </source>
</evidence>
<dbReference type="PRINTS" id="PR00455">
    <property type="entry name" value="HTHTETR"/>
</dbReference>
<reference evidence="8 9" key="1">
    <citation type="submission" date="2019-10" db="EMBL/GenBank/DDBJ databases">
        <title>Evaluation of single-gene subtyping targets for Pseudomonas.</title>
        <authorList>
            <person name="Reichler S.J."/>
            <person name="Orsi R.H."/>
            <person name="Wiedmann M."/>
            <person name="Martin N.H."/>
            <person name="Murphy S.I."/>
        </authorList>
    </citation>
    <scope>NUCLEOTIDE SEQUENCE [LARGE SCALE GENOMIC DNA]</scope>
    <source>
        <strain evidence="7 9">FSL R10-1876</strain>
        <strain evidence="6 8">FSL R10-2932</strain>
    </source>
</reference>
<dbReference type="STRING" id="1608996.TU84_19020"/>
<evidence type="ECO:0000313" key="7">
    <source>
        <dbReference type="EMBL" id="MQU43166.1"/>
    </source>
</evidence>
<evidence type="ECO:0000313" key="8">
    <source>
        <dbReference type="Proteomes" id="UP000447574"/>
    </source>
</evidence>
<keyword evidence="1" id="KW-0805">Transcription regulation</keyword>
<evidence type="ECO:0000313" key="9">
    <source>
        <dbReference type="Proteomes" id="UP000466863"/>
    </source>
</evidence>
<feature type="DNA-binding region" description="H-T-H motif" evidence="4">
    <location>
        <begin position="33"/>
        <end position="52"/>
    </location>
</feature>
<comment type="caution">
    <text evidence="7">The sequence shown here is derived from an EMBL/GenBank/DDBJ whole genome shotgun (WGS) entry which is preliminary data.</text>
</comment>
<dbReference type="PROSITE" id="PS50977">
    <property type="entry name" value="HTH_TETR_2"/>
    <property type="match status" value="1"/>
</dbReference>
<evidence type="ECO:0000256" key="2">
    <source>
        <dbReference type="ARBA" id="ARBA00023125"/>
    </source>
</evidence>
<proteinExistence type="predicted"/>
<keyword evidence="2 4" id="KW-0238">DNA-binding</keyword>
<keyword evidence="3" id="KW-0804">Transcription</keyword>
<protein>
    <submittedName>
        <fullName evidence="7">TetR family transcriptional regulator</fullName>
    </submittedName>
</protein>
<sequence length="200" mass="21702">MVRTRKEMIEDTRHRLLAAGRQAFASKGYAESSMDDFTANVGLTRGALYHHFGDKKGLLEAVIQQIDAETSVRLHAITAQASSTWDGFINESIAYMEMAIEPEIQRIVLLDGPAVLGNPALWSNQNACIQGTMECLEKLKSEHVIQDIEVEATARLLNGATLSAALWIAADPQPLAALEKAKNAFVALANGLLKDSSPKA</sequence>
<dbReference type="InterPro" id="IPR001647">
    <property type="entry name" value="HTH_TetR"/>
</dbReference>
<dbReference type="Proteomes" id="UP000466863">
    <property type="component" value="Unassembled WGS sequence"/>
</dbReference>
<dbReference type="AlphaFoldDB" id="A0A0J6L145"/>
<dbReference type="EMBL" id="WIVV01000045">
    <property type="protein sequence ID" value="MQU43166.1"/>
    <property type="molecule type" value="Genomic_DNA"/>
</dbReference>
<dbReference type="Proteomes" id="UP000447574">
    <property type="component" value="Unassembled WGS sequence"/>
</dbReference>
<dbReference type="Pfam" id="PF00440">
    <property type="entry name" value="TetR_N"/>
    <property type="match status" value="1"/>
</dbReference>
<gene>
    <name evidence="7" type="ORF">GHO28_11715</name>
    <name evidence="6" type="ORF">GHO37_20425</name>
</gene>
<organism evidence="7 9">
    <name type="scientific">Pseudomonas helleri</name>
    <dbReference type="NCBI Taxonomy" id="1608996"/>
    <lineage>
        <taxon>Bacteria</taxon>
        <taxon>Pseudomonadati</taxon>
        <taxon>Pseudomonadota</taxon>
        <taxon>Gammaproteobacteria</taxon>
        <taxon>Pseudomonadales</taxon>
        <taxon>Pseudomonadaceae</taxon>
        <taxon>Pseudomonas</taxon>
    </lineage>
</organism>
<accession>A0A0J6L145</accession>
<evidence type="ECO:0000256" key="4">
    <source>
        <dbReference type="PROSITE-ProRule" id="PRU00335"/>
    </source>
</evidence>
<dbReference type="Pfam" id="PF21351">
    <property type="entry name" value="TetR_C_41"/>
    <property type="match status" value="1"/>
</dbReference>
<dbReference type="PANTHER" id="PTHR47506">
    <property type="entry name" value="TRANSCRIPTIONAL REGULATORY PROTEIN"/>
    <property type="match status" value="1"/>
</dbReference>
<evidence type="ECO:0000256" key="3">
    <source>
        <dbReference type="ARBA" id="ARBA00023163"/>
    </source>
</evidence>
<dbReference type="Gene3D" id="1.10.357.10">
    <property type="entry name" value="Tetracycline Repressor, domain 2"/>
    <property type="match status" value="1"/>
</dbReference>
<dbReference type="InterPro" id="IPR009057">
    <property type="entry name" value="Homeodomain-like_sf"/>
</dbReference>
<dbReference type="OrthoDB" id="5293556at2"/>